<evidence type="ECO:0000259" key="3">
    <source>
        <dbReference type="Pfam" id="PF03816"/>
    </source>
</evidence>
<comment type="similarity">
    <text evidence="1">Belongs to the LytR/CpsA/Psr (LCP) family.</text>
</comment>
<keyword evidence="5" id="KW-1185">Reference proteome</keyword>
<sequence length="422" mass="47094">MSKMKKKNRHIGRKILFGVEILVLVLLVGALFVYAQINKKMDKLNLNDEDGEDIQVQMNENIAGNEVLENYTNIALFGIDKRDTDGGYGNSDTEMIASINNKTKEVRLVSLYRDTYLRVDEDSEGNGIYNKCNAAFNIGGPEKAISMMNTNLDLDIENYVAVDFKAMATVVDCLGGLDIPLSYEEIIHTNNHCVETSEQTGMDYEPIPLPEEIPENQAEICGTYHLNGVQVTAYCRIRQTASMDMGRTERQRKVLSMMTEKVKKSSLTTLTKILDEVFPLIQTNFSKSELIKLGTSLLAYKFGETTGFPVSYVMGEEVTKPVTGLDCLIPTTLEVNVRYLHDFLFASESYEPSDTIKIRSEFVAEKTGFGNASVTKEWQYLIKEDTDSSGQADSGEGDTNNSQTYSEDDGYSDDGSYDVGDE</sequence>
<dbReference type="Pfam" id="PF03816">
    <property type="entry name" value="LytR_cpsA_psr"/>
    <property type="match status" value="1"/>
</dbReference>
<dbReference type="Proteomes" id="UP000822142">
    <property type="component" value="Unassembled WGS sequence"/>
</dbReference>
<dbReference type="InterPro" id="IPR050922">
    <property type="entry name" value="LytR/CpsA/Psr_CW_biosynth"/>
</dbReference>
<proteinExistence type="inferred from homology"/>
<evidence type="ECO:0000256" key="2">
    <source>
        <dbReference type="SAM" id="MobiDB-lite"/>
    </source>
</evidence>
<name>A0ABX2I3Y7_BLAHA</name>
<feature type="compositionally biased region" description="Acidic residues" evidence="2">
    <location>
        <begin position="406"/>
        <end position="422"/>
    </location>
</feature>
<gene>
    <name evidence="4" type="ORF">G5A70_02995</name>
</gene>
<evidence type="ECO:0000313" key="4">
    <source>
        <dbReference type="EMBL" id="NSJ85173.1"/>
    </source>
</evidence>
<accession>A0ABX2I3Y7</accession>
<dbReference type="Gene3D" id="3.40.630.190">
    <property type="entry name" value="LCP protein"/>
    <property type="match status" value="1"/>
</dbReference>
<dbReference type="EMBL" id="JAAITA010000002">
    <property type="protein sequence ID" value="NSJ85173.1"/>
    <property type="molecule type" value="Genomic_DNA"/>
</dbReference>
<dbReference type="PANTHER" id="PTHR33392:SF6">
    <property type="entry name" value="POLYISOPRENYL-TEICHOIC ACID--PEPTIDOGLYCAN TEICHOIC ACID TRANSFERASE TAGU"/>
    <property type="match status" value="1"/>
</dbReference>
<comment type="caution">
    <text evidence="4">The sequence shown here is derived from an EMBL/GenBank/DDBJ whole genome shotgun (WGS) entry which is preliminary data.</text>
</comment>
<dbReference type="RefSeq" id="WP_173747875.1">
    <property type="nucleotide sequence ID" value="NZ_JAAITA010000002.1"/>
</dbReference>
<dbReference type="NCBIfam" id="TIGR00350">
    <property type="entry name" value="lytR_cpsA_psr"/>
    <property type="match status" value="1"/>
</dbReference>
<organism evidence="4 5">
    <name type="scientific">Blautia hansenii</name>
    <name type="common">Ruminococcus hansenii</name>
    <dbReference type="NCBI Taxonomy" id="1322"/>
    <lineage>
        <taxon>Bacteria</taxon>
        <taxon>Bacillati</taxon>
        <taxon>Bacillota</taxon>
        <taxon>Clostridia</taxon>
        <taxon>Lachnospirales</taxon>
        <taxon>Lachnospiraceae</taxon>
        <taxon>Blautia</taxon>
    </lineage>
</organism>
<feature type="compositionally biased region" description="Polar residues" evidence="2">
    <location>
        <begin position="388"/>
        <end position="404"/>
    </location>
</feature>
<dbReference type="PANTHER" id="PTHR33392">
    <property type="entry name" value="POLYISOPRENYL-TEICHOIC ACID--PEPTIDOGLYCAN TEICHOIC ACID TRANSFERASE TAGU"/>
    <property type="match status" value="1"/>
</dbReference>
<evidence type="ECO:0000256" key="1">
    <source>
        <dbReference type="ARBA" id="ARBA00006068"/>
    </source>
</evidence>
<protein>
    <submittedName>
        <fullName evidence="4">LCP family protein</fullName>
    </submittedName>
</protein>
<reference evidence="4 5" key="1">
    <citation type="journal article" date="2020" name="Cell Host Microbe">
        <title>Functional and Genomic Variation between Human-Derived Isolates of Lachnospiraceae Reveals Inter- and Intra-Species Diversity.</title>
        <authorList>
            <person name="Sorbara M.T."/>
            <person name="Littmann E.R."/>
            <person name="Fontana E."/>
            <person name="Moody T.U."/>
            <person name="Kohout C.E."/>
            <person name="Gjonbalaj M."/>
            <person name="Eaton V."/>
            <person name="Seok R."/>
            <person name="Leiner I.M."/>
            <person name="Pamer E.G."/>
        </authorList>
    </citation>
    <scope>NUCLEOTIDE SEQUENCE [LARGE SCALE GENOMIC DNA]</scope>
    <source>
        <strain evidence="4 5">MSK.15.26</strain>
    </source>
</reference>
<feature type="domain" description="Cell envelope-related transcriptional attenuator" evidence="3">
    <location>
        <begin position="90"/>
        <end position="263"/>
    </location>
</feature>
<dbReference type="InterPro" id="IPR004474">
    <property type="entry name" value="LytR_CpsA_psr"/>
</dbReference>
<evidence type="ECO:0000313" key="5">
    <source>
        <dbReference type="Proteomes" id="UP000822142"/>
    </source>
</evidence>
<feature type="region of interest" description="Disordered" evidence="2">
    <location>
        <begin position="385"/>
        <end position="422"/>
    </location>
</feature>